<accession>A0A392UV94</accession>
<keyword evidence="1" id="KW-0346">Stress response</keyword>
<keyword evidence="2" id="KW-1185">Reference proteome</keyword>
<dbReference type="Proteomes" id="UP000265520">
    <property type="component" value="Unassembled WGS sequence"/>
</dbReference>
<dbReference type="AlphaFoldDB" id="A0A392UV94"/>
<protein>
    <submittedName>
        <fullName evidence="1">DnaJ heat shock N-terminal domain-containing protein</fullName>
    </submittedName>
</protein>
<name>A0A392UV94_9FABA</name>
<reference evidence="1 2" key="1">
    <citation type="journal article" date="2018" name="Front. Plant Sci.">
        <title>Red Clover (Trifolium pratense) and Zigzag Clover (T. medium) - A Picture of Genomic Similarities and Differences.</title>
        <authorList>
            <person name="Dluhosova J."/>
            <person name="Istvanek J."/>
            <person name="Nedelnik J."/>
            <person name="Repkova J."/>
        </authorList>
    </citation>
    <scope>NUCLEOTIDE SEQUENCE [LARGE SCALE GENOMIC DNA]</scope>
    <source>
        <strain evidence="2">cv. 10/8</strain>
        <tissue evidence="1">Leaf</tissue>
    </source>
</reference>
<dbReference type="EMBL" id="LXQA010984839">
    <property type="protein sequence ID" value="MCI79954.1"/>
    <property type="molecule type" value="Genomic_DNA"/>
</dbReference>
<feature type="non-terminal residue" evidence="1">
    <location>
        <position position="39"/>
    </location>
</feature>
<comment type="caution">
    <text evidence="1">The sequence shown here is derived from an EMBL/GenBank/DDBJ whole genome shotgun (WGS) entry which is preliminary data.</text>
</comment>
<proteinExistence type="predicted"/>
<organism evidence="1 2">
    <name type="scientific">Trifolium medium</name>
    <dbReference type="NCBI Taxonomy" id="97028"/>
    <lineage>
        <taxon>Eukaryota</taxon>
        <taxon>Viridiplantae</taxon>
        <taxon>Streptophyta</taxon>
        <taxon>Embryophyta</taxon>
        <taxon>Tracheophyta</taxon>
        <taxon>Spermatophyta</taxon>
        <taxon>Magnoliopsida</taxon>
        <taxon>eudicotyledons</taxon>
        <taxon>Gunneridae</taxon>
        <taxon>Pentapetalae</taxon>
        <taxon>rosids</taxon>
        <taxon>fabids</taxon>
        <taxon>Fabales</taxon>
        <taxon>Fabaceae</taxon>
        <taxon>Papilionoideae</taxon>
        <taxon>50 kb inversion clade</taxon>
        <taxon>NPAAA clade</taxon>
        <taxon>Hologalegina</taxon>
        <taxon>IRL clade</taxon>
        <taxon>Trifolieae</taxon>
        <taxon>Trifolium</taxon>
    </lineage>
</organism>
<evidence type="ECO:0000313" key="1">
    <source>
        <dbReference type="EMBL" id="MCI79954.1"/>
    </source>
</evidence>
<sequence>MLRFSHHVPSYVLIGEEAANAPIGCRVLDPAATPSELLE</sequence>
<evidence type="ECO:0000313" key="2">
    <source>
        <dbReference type="Proteomes" id="UP000265520"/>
    </source>
</evidence>